<keyword evidence="11" id="KW-1185">Reference proteome</keyword>
<dbReference type="EMBL" id="VMNW02000007">
    <property type="protein sequence ID" value="KAA9164372.1"/>
    <property type="molecule type" value="Genomic_DNA"/>
</dbReference>
<evidence type="ECO:0000259" key="9">
    <source>
        <dbReference type="Pfam" id="PF02771"/>
    </source>
</evidence>
<sequence>MDLRARPDIAEFRTEVHEFLRSNLPAGWRGIGALDAEERKRFARTWREKLVEAGLIAPAWPREFGGRGLDVVAQALVGEEFVRSGVPHYPAECDGNGFILLAPTMLHWGTEEQKRRFLPATLSGEIKWAQGYSESEAGSDLFGLRTRAELHDGNWVINGHKMWQTAGVHANWIFVLARTDPTARKSKALSLILVPLDQEGVEVRGIKNMAGETEFAEVFFTDAVAPAGNVLGAVGDGARVALTLLGFERGAGGLAAALSYQVELDRLAGLIGDHDLRRDPVVRQRFGECRTTVHLLRCLAMKALSAGASGRPPGAESSVFKLVTAEYRQTVTELARDVLGDDILAPSGAPAVATLGPQPRGLDPSSPAAWTADLLHARPVTVYGGSSQIQRTTIAERVLGLPRDGGDRAETGRN</sequence>
<dbReference type="Gene3D" id="2.40.110.10">
    <property type="entry name" value="Butyryl-CoA Dehydrogenase, subunit A, domain 2"/>
    <property type="match status" value="1"/>
</dbReference>
<accession>A0A5N0VI74</accession>
<evidence type="ECO:0000256" key="5">
    <source>
        <dbReference type="ARBA" id="ARBA00023002"/>
    </source>
</evidence>
<reference evidence="10" key="1">
    <citation type="submission" date="2019-09" db="EMBL/GenBank/DDBJ databases">
        <authorList>
            <person name="Teo W.F.A."/>
            <person name="Duangmal K."/>
        </authorList>
    </citation>
    <scope>NUCLEOTIDE SEQUENCE [LARGE SCALE GENOMIC DNA]</scope>
    <source>
        <strain evidence="10">K81G1</strain>
    </source>
</reference>
<dbReference type="InterPro" id="IPR037069">
    <property type="entry name" value="AcylCoA_DH/ox_N_sf"/>
</dbReference>
<dbReference type="AlphaFoldDB" id="A0A5N0VI74"/>
<dbReference type="GO" id="GO:0016627">
    <property type="term" value="F:oxidoreductase activity, acting on the CH-CH group of donors"/>
    <property type="evidence" value="ECO:0007669"/>
    <property type="project" value="InterPro"/>
</dbReference>
<dbReference type="GO" id="GO:0005886">
    <property type="term" value="C:plasma membrane"/>
    <property type="evidence" value="ECO:0007669"/>
    <property type="project" value="TreeGrafter"/>
</dbReference>
<dbReference type="PANTHER" id="PTHR43292:SF3">
    <property type="entry name" value="ACYL-COA DEHYDROGENASE FADE29"/>
    <property type="match status" value="1"/>
</dbReference>
<evidence type="ECO:0000256" key="4">
    <source>
        <dbReference type="ARBA" id="ARBA00022827"/>
    </source>
</evidence>
<dbReference type="RefSeq" id="WP_144747022.1">
    <property type="nucleotide sequence ID" value="NZ_VMNW02000007.1"/>
</dbReference>
<dbReference type="OrthoDB" id="3964153at2"/>
<dbReference type="Pfam" id="PF02770">
    <property type="entry name" value="Acyl-CoA_dh_M"/>
    <property type="match status" value="1"/>
</dbReference>
<dbReference type="InterPro" id="IPR046373">
    <property type="entry name" value="Acyl-CoA_Oxase/DH_mid-dom_sf"/>
</dbReference>
<dbReference type="Gene3D" id="1.10.540.10">
    <property type="entry name" value="Acyl-CoA dehydrogenase/oxidase, N-terminal domain"/>
    <property type="match status" value="1"/>
</dbReference>
<evidence type="ECO:0000256" key="3">
    <source>
        <dbReference type="ARBA" id="ARBA00022630"/>
    </source>
</evidence>
<dbReference type="InterPro" id="IPR036250">
    <property type="entry name" value="AcylCo_DH-like_C"/>
</dbReference>
<keyword evidence="5 6" id="KW-0560">Oxidoreductase</keyword>
<evidence type="ECO:0000259" key="7">
    <source>
        <dbReference type="Pfam" id="PF00441"/>
    </source>
</evidence>
<dbReference type="GO" id="GO:0050660">
    <property type="term" value="F:flavin adenine dinucleotide binding"/>
    <property type="evidence" value="ECO:0007669"/>
    <property type="project" value="InterPro"/>
</dbReference>
<dbReference type="Pfam" id="PF00441">
    <property type="entry name" value="Acyl-CoA_dh_1"/>
    <property type="match status" value="1"/>
</dbReference>
<keyword evidence="3 6" id="KW-0285">Flavoprotein</keyword>
<gene>
    <name evidence="10" type="ORF">FPZ12_007190</name>
</gene>
<dbReference type="InterPro" id="IPR052161">
    <property type="entry name" value="Mycobact_Acyl-CoA_DH"/>
</dbReference>
<dbReference type="SUPFAM" id="SSF56645">
    <property type="entry name" value="Acyl-CoA dehydrogenase NM domain-like"/>
    <property type="match status" value="1"/>
</dbReference>
<evidence type="ECO:0000256" key="6">
    <source>
        <dbReference type="RuleBase" id="RU362125"/>
    </source>
</evidence>
<keyword evidence="4 6" id="KW-0274">FAD</keyword>
<dbReference type="InterPro" id="IPR013786">
    <property type="entry name" value="AcylCoA_DH/ox_N"/>
</dbReference>
<evidence type="ECO:0000259" key="8">
    <source>
        <dbReference type="Pfam" id="PF02770"/>
    </source>
</evidence>
<protein>
    <submittedName>
        <fullName evidence="10">Acyl-CoA dehydrogenase</fullName>
    </submittedName>
</protein>
<proteinExistence type="inferred from homology"/>
<feature type="domain" description="Acyl-CoA dehydrogenase/oxidase N-terminal" evidence="9">
    <location>
        <begin position="10"/>
        <end position="125"/>
    </location>
</feature>
<dbReference type="Gene3D" id="1.20.140.10">
    <property type="entry name" value="Butyryl-CoA Dehydrogenase, subunit A, domain 3"/>
    <property type="match status" value="1"/>
</dbReference>
<dbReference type="InterPro" id="IPR006091">
    <property type="entry name" value="Acyl-CoA_Oxase/DH_mid-dom"/>
</dbReference>
<feature type="domain" description="Acyl-CoA oxidase/dehydrogenase middle" evidence="8">
    <location>
        <begin position="129"/>
        <end position="222"/>
    </location>
</feature>
<organism evidence="10 11">
    <name type="scientific">Amycolatopsis acidicola</name>
    <dbReference type="NCBI Taxonomy" id="2596893"/>
    <lineage>
        <taxon>Bacteria</taxon>
        <taxon>Bacillati</taxon>
        <taxon>Actinomycetota</taxon>
        <taxon>Actinomycetes</taxon>
        <taxon>Pseudonocardiales</taxon>
        <taxon>Pseudonocardiaceae</taxon>
        <taxon>Amycolatopsis</taxon>
    </lineage>
</organism>
<dbReference type="PANTHER" id="PTHR43292">
    <property type="entry name" value="ACYL-COA DEHYDROGENASE"/>
    <property type="match status" value="1"/>
</dbReference>
<feature type="domain" description="Acyl-CoA dehydrogenase/oxidase C-terminal" evidence="7">
    <location>
        <begin position="235"/>
        <end position="399"/>
    </location>
</feature>
<dbReference type="InterPro" id="IPR009075">
    <property type="entry name" value="AcylCo_DH/oxidase_C"/>
</dbReference>
<name>A0A5N0VI74_9PSEU</name>
<dbReference type="InterPro" id="IPR009100">
    <property type="entry name" value="AcylCoA_DH/oxidase_NM_dom_sf"/>
</dbReference>
<dbReference type="SUPFAM" id="SSF47203">
    <property type="entry name" value="Acyl-CoA dehydrogenase C-terminal domain-like"/>
    <property type="match status" value="1"/>
</dbReference>
<dbReference type="Proteomes" id="UP000319769">
    <property type="component" value="Unassembled WGS sequence"/>
</dbReference>
<dbReference type="Pfam" id="PF02771">
    <property type="entry name" value="Acyl-CoA_dh_N"/>
    <property type="match status" value="1"/>
</dbReference>
<evidence type="ECO:0000256" key="2">
    <source>
        <dbReference type="ARBA" id="ARBA00009347"/>
    </source>
</evidence>
<evidence type="ECO:0000256" key="1">
    <source>
        <dbReference type="ARBA" id="ARBA00001974"/>
    </source>
</evidence>
<evidence type="ECO:0000313" key="11">
    <source>
        <dbReference type="Proteomes" id="UP000319769"/>
    </source>
</evidence>
<evidence type="ECO:0000313" key="10">
    <source>
        <dbReference type="EMBL" id="KAA9164372.1"/>
    </source>
</evidence>
<comment type="cofactor">
    <cofactor evidence="1 6">
        <name>FAD</name>
        <dbReference type="ChEBI" id="CHEBI:57692"/>
    </cofactor>
</comment>
<comment type="caution">
    <text evidence="10">The sequence shown here is derived from an EMBL/GenBank/DDBJ whole genome shotgun (WGS) entry which is preliminary data.</text>
</comment>
<comment type="similarity">
    <text evidence="2 6">Belongs to the acyl-CoA dehydrogenase family.</text>
</comment>